<keyword evidence="2" id="KW-0808">Transferase</keyword>
<dbReference type="InterPro" id="IPR010737">
    <property type="entry name" value="4-carb_acid_sugar_kinase_N"/>
</dbReference>
<comment type="caution">
    <text evidence="9">The sequence shown here is derived from an EMBL/GenBank/DDBJ whole genome shotgun (WGS) entry which is preliminary data.</text>
</comment>
<dbReference type="InterPro" id="IPR031475">
    <property type="entry name" value="NBD_C"/>
</dbReference>
<dbReference type="Pfam" id="PF17042">
    <property type="entry name" value="NBD_C"/>
    <property type="match status" value="1"/>
</dbReference>
<evidence type="ECO:0000256" key="6">
    <source>
        <dbReference type="ARBA" id="ARBA00023277"/>
    </source>
</evidence>
<proteinExistence type="inferred from homology"/>
<accession>A0ABT7TCL0</accession>
<protein>
    <submittedName>
        <fullName evidence="9">Four-carbon acid sugar kinase family protein</fullName>
    </submittedName>
</protein>
<evidence type="ECO:0000313" key="10">
    <source>
        <dbReference type="Proteomes" id="UP001235720"/>
    </source>
</evidence>
<keyword evidence="3" id="KW-0547">Nucleotide-binding</keyword>
<evidence type="ECO:0000313" key="9">
    <source>
        <dbReference type="EMBL" id="MDM7887308.1"/>
    </source>
</evidence>
<dbReference type="Gene3D" id="3.40.50.10840">
    <property type="entry name" value="Putative sugar-binding, N-terminal domain"/>
    <property type="match status" value="1"/>
</dbReference>
<reference evidence="9 10" key="1">
    <citation type="submission" date="2023-06" db="EMBL/GenBank/DDBJ databases">
        <authorList>
            <person name="Feng G."/>
            <person name="Li J."/>
            <person name="Zhu H."/>
        </authorList>
    </citation>
    <scope>NUCLEOTIDE SEQUENCE [LARGE SCALE GENOMIC DNA]</scope>
    <source>
        <strain evidence="9 10">RHCJP20</strain>
    </source>
</reference>
<evidence type="ECO:0000259" key="7">
    <source>
        <dbReference type="Pfam" id="PF07005"/>
    </source>
</evidence>
<keyword evidence="6" id="KW-0119">Carbohydrate metabolism</keyword>
<organism evidence="9 10">
    <name type="scientific">Curtobacterium subtropicum</name>
    <dbReference type="NCBI Taxonomy" id="3055138"/>
    <lineage>
        <taxon>Bacteria</taxon>
        <taxon>Bacillati</taxon>
        <taxon>Actinomycetota</taxon>
        <taxon>Actinomycetes</taxon>
        <taxon>Micrococcales</taxon>
        <taxon>Microbacteriaceae</taxon>
        <taxon>Curtobacterium</taxon>
    </lineage>
</organism>
<feature type="domain" description="Four-carbon acid sugar kinase nucleotide binding" evidence="8">
    <location>
        <begin position="253"/>
        <end position="401"/>
    </location>
</feature>
<dbReference type="GO" id="GO:0016301">
    <property type="term" value="F:kinase activity"/>
    <property type="evidence" value="ECO:0007669"/>
    <property type="project" value="UniProtKB-KW"/>
</dbReference>
<dbReference type="Gene3D" id="3.40.980.20">
    <property type="entry name" value="Four-carbon acid sugar kinase, nucleotide binding domain"/>
    <property type="match status" value="1"/>
</dbReference>
<dbReference type="InterPro" id="IPR042213">
    <property type="entry name" value="NBD_C_sf"/>
</dbReference>
<dbReference type="InterPro" id="IPR037051">
    <property type="entry name" value="4-carb_acid_sugar_kinase_N_sf"/>
</dbReference>
<gene>
    <name evidence="9" type="ORF">QUG98_02470</name>
</gene>
<keyword evidence="5" id="KW-0067">ATP-binding</keyword>
<name>A0ABT7TCL0_9MICO</name>
<dbReference type="EMBL" id="JAUCMM010000001">
    <property type="protein sequence ID" value="MDM7887308.1"/>
    <property type="molecule type" value="Genomic_DNA"/>
</dbReference>
<dbReference type="Proteomes" id="UP001235720">
    <property type="component" value="Unassembled WGS sequence"/>
</dbReference>
<sequence length="438" mass="44132">MSKRLAAIADDLSGAAEVAAVLGPDPATVALTLTGALGHVARSASDVVLDCDTRALDPSARRAAFARAALQMRAAGAPVELVKTDSLLRGGVGDVVAGLTDAGARVVVATALPALRRTVVEGQLLVHGGPVADAGLHGLEARVVAGPLAAIGPRARSVPLAVVRADADAVRDAVVRALDAGDVPVLDADSDDDLDRIAFALDQTDCTVVGSGGIAAAVGRLRGARPSDPTAPSMVAPAPLGPAALAGTRQPVLLVVGTASAEASGQLEVLAANGVPVVPVPRDVLLRAVDRREVDDIDHPAITAARSALRDGSVAICVADRHEPIPQLARRLADGLGIVAAAISGRSALVLTGGETARSVLSRLEIATIVPEGAVEPGCIVSRADDGRRVVTRPGSFGTATNLLDAATFLQAVQDDPSAAASRVEAAVDRANRKAVLR</sequence>
<evidence type="ECO:0000256" key="2">
    <source>
        <dbReference type="ARBA" id="ARBA00022679"/>
    </source>
</evidence>
<keyword evidence="4 9" id="KW-0418">Kinase</keyword>
<evidence type="ECO:0000256" key="1">
    <source>
        <dbReference type="ARBA" id="ARBA00005715"/>
    </source>
</evidence>
<comment type="similarity">
    <text evidence="1">Belongs to the four-carbon acid sugar kinase family.</text>
</comment>
<dbReference type="SUPFAM" id="SSF142764">
    <property type="entry name" value="YgbK-like"/>
    <property type="match status" value="1"/>
</dbReference>
<evidence type="ECO:0000256" key="4">
    <source>
        <dbReference type="ARBA" id="ARBA00022777"/>
    </source>
</evidence>
<keyword evidence="10" id="KW-1185">Reference proteome</keyword>
<dbReference type="RefSeq" id="WP_289469041.1">
    <property type="nucleotide sequence ID" value="NZ_JAUCMM010000001.1"/>
</dbReference>
<evidence type="ECO:0000256" key="3">
    <source>
        <dbReference type="ARBA" id="ARBA00022741"/>
    </source>
</evidence>
<evidence type="ECO:0000259" key="8">
    <source>
        <dbReference type="Pfam" id="PF17042"/>
    </source>
</evidence>
<dbReference type="Pfam" id="PF07005">
    <property type="entry name" value="SBD_N"/>
    <property type="match status" value="1"/>
</dbReference>
<feature type="domain" description="Four-carbon acid sugar kinase N-terminal" evidence="7">
    <location>
        <begin position="5"/>
        <end position="217"/>
    </location>
</feature>
<evidence type="ECO:0000256" key="5">
    <source>
        <dbReference type="ARBA" id="ARBA00022840"/>
    </source>
</evidence>